<evidence type="ECO:0000256" key="8">
    <source>
        <dbReference type="ARBA" id="ARBA00022842"/>
    </source>
</evidence>
<dbReference type="Proteomes" id="UP000243205">
    <property type="component" value="Unassembled WGS sequence"/>
</dbReference>
<dbReference type="PANTHER" id="PTHR11088:SF60">
    <property type="entry name" value="TRNA DIMETHYLALLYLTRANSFERASE"/>
    <property type="match status" value="1"/>
</dbReference>
<comment type="catalytic activity">
    <reaction evidence="9 10 11">
        <text>adenosine(37) in tRNA + dimethylallyl diphosphate = N(6)-dimethylallyladenosine(37) in tRNA + diphosphate</text>
        <dbReference type="Rhea" id="RHEA:26482"/>
        <dbReference type="Rhea" id="RHEA-COMP:10162"/>
        <dbReference type="Rhea" id="RHEA-COMP:10375"/>
        <dbReference type="ChEBI" id="CHEBI:33019"/>
        <dbReference type="ChEBI" id="CHEBI:57623"/>
        <dbReference type="ChEBI" id="CHEBI:74411"/>
        <dbReference type="ChEBI" id="CHEBI:74415"/>
        <dbReference type="EC" id="2.5.1.75"/>
    </reaction>
</comment>
<feature type="binding site" evidence="10">
    <location>
        <begin position="21"/>
        <end position="28"/>
    </location>
    <ligand>
        <name>ATP</name>
        <dbReference type="ChEBI" id="CHEBI:30616"/>
    </ligand>
</feature>
<dbReference type="PANTHER" id="PTHR11088">
    <property type="entry name" value="TRNA DIMETHYLALLYLTRANSFERASE"/>
    <property type="match status" value="1"/>
</dbReference>
<dbReference type="AlphaFoldDB" id="A0A1G7CY77"/>
<sequence>MIGSVFTHSATARPPLLVIVGPTAVGKTALAVELARHLPMEVVSADSRQVYRGMDIGTAKASAWEQRQVRHHLIDLVDIDEDFSVADYLERARPAIAAIHRRGQLPVVVGGTGLYIQALTQGLVDLPGAVPALRAAWREQELTEPGSLHRQLTEVDPALAKRLHIHDVTRIIRGLEIHAQTGRPLSAFQHDHGFRQQPYRVLKLALQADRQQLYDRIDRRVEVMLEQGLIEETRALLQRGYSPQLKALRTIGYRQSIAFLLEGLGLAEARSWIQRDTRRYAKQQLTWLRRDHEIKWVEYPQQSATILAWIDTILCKCT</sequence>
<feature type="region of interest" description="Interaction with substrate tRNA" evidence="10">
    <location>
        <begin position="46"/>
        <end position="49"/>
    </location>
</feature>
<accession>A0A1G7CY77</accession>
<feature type="site" description="Interaction with substrate tRNA" evidence="10">
    <location>
        <position position="134"/>
    </location>
</feature>
<protein>
    <recommendedName>
        <fullName evidence="10">tRNA dimethylallyltransferase</fullName>
        <ecNumber evidence="10">2.5.1.75</ecNumber>
    </recommendedName>
    <alternativeName>
        <fullName evidence="10">Dimethylallyl diphosphate:tRNA dimethylallyltransferase</fullName>
        <shortName evidence="10">DMAPP:tRNA dimethylallyltransferase</shortName>
        <shortName evidence="10">DMATase</shortName>
    </alternativeName>
    <alternativeName>
        <fullName evidence="10">Isopentenyl-diphosphate:tRNA isopentenyltransferase</fullName>
        <shortName evidence="10">IPP transferase</shortName>
        <shortName evidence="10">IPPT</shortName>
        <shortName evidence="10">IPTase</shortName>
    </alternativeName>
</protein>
<dbReference type="SUPFAM" id="SSF52540">
    <property type="entry name" value="P-loop containing nucleoside triphosphate hydrolases"/>
    <property type="match status" value="2"/>
</dbReference>
<dbReference type="STRING" id="57664.SAMN05661003_11136"/>
<evidence type="ECO:0000256" key="2">
    <source>
        <dbReference type="ARBA" id="ARBA00003213"/>
    </source>
</evidence>
<dbReference type="OrthoDB" id="9776390at2"/>
<comment type="caution">
    <text evidence="10">Lacks conserved residue(s) required for the propagation of feature annotation.</text>
</comment>
<dbReference type="GO" id="GO:0005524">
    <property type="term" value="F:ATP binding"/>
    <property type="evidence" value="ECO:0007669"/>
    <property type="project" value="UniProtKB-UniRule"/>
</dbReference>
<evidence type="ECO:0000256" key="1">
    <source>
        <dbReference type="ARBA" id="ARBA00001946"/>
    </source>
</evidence>
<evidence type="ECO:0000256" key="5">
    <source>
        <dbReference type="ARBA" id="ARBA00022694"/>
    </source>
</evidence>
<reference evidence="15" key="1">
    <citation type="submission" date="2016-10" db="EMBL/GenBank/DDBJ databases">
        <authorList>
            <person name="Varghese N."/>
            <person name="Submissions S."/>
        </authorList>
    </citation>
    <scope>NUCLEOTIDE SEQUENCE [LARGE SCALE GENOMIC DNA]</scope>
    <source>
        <strain evidence="15">DSM 8987</strain>
    </source>
</reference>
<evidence type="ECO:0000256" key="12">
    <source>
        <dbReference type="RuleBase" id="RU003784"/>
    </source>
</evidence>
<keyword evidence="4 10" id="KW-0808">Transferase</keyword>
<dbReference type="GO" id="GO:0006400">
    <property type="term" value="P:tRNA modification"/>
    <property type="evidence" value="ECO:0007669"/>
    <property type="project" value="TreeGrafter"/>
</dbReference>
<keyword evidence="5 10" id="KW-0819">tRNA processing</keyword>
<keyword evidence="8 10" id="KW-0460">Magnesium</keyword>
<keyword evidence="7 10" id="KW-0067">ATP-binding</keyword>
<feature type="binding site" evidence="10">
    <location>
        <begin position="23"/>
        <end position="28"/>
    </location>
    <ligand>
        <name>substrate</name>
    </ligand>
</feature>
<dbReference type="GO" id="GO:0052381">
    <property type="term" value="F:tRNA dimethylallyltransferase activity"/>
    <property type="evidence" value="ECO:0007669"/>
    <property type="project" value="UniProtKB-UniRule"/>
</dbReference>
<evidence type="ECO:0000256" key="10">
    <source>
        <dbReference type="HAMAP-Rule" id="MF_00185"/>
    </source>
</evidence>
<comment type="function">
    <text evidence="2 10 12">Catalyzes the transfer of a dimethylallyl group onto the adenine at position 37 in tRNAs that read codons beginning with uridine, leading to the formation of N6-(dimethylallyl)adenosine (i(6)A).</text>
</comment>
<evidence type="ECO:0000313" key="15">
    <source>
        <dbReference type="Proteomes" id="UP000243205"/>
    </source>
</evidence>
<comment type="cofactor">
    <cofactor evidence="1 10">
        <name>Mg(2+)</name>
        <dbReference type="ChEBI" id="CHEBI:18420"/>
    </cofactor>
</comment>
<dbReference type="EC" id="2.5.1.75" evidence="10"/>
<keyword evidence="15" id="KW-1185">Reference proteome</keyword>
<dbReference type="Gene3D" id="1.10.20.140">
    <property type="match status" value="1"/>
</dbReference>
<organism evidence="14 15">
    <name type="scientific">Desulfuromonas thiophila</name>
    <dbReference type="NCBI Taxonomy" id="57664"/>
    <lineage>
        <taxon>Bacteria</taxon>
        <taxon>Pseudomonadati</taxon>
        <taxon>Thermodesulfobacteriota</taxon>
        <taxon>Desulfuromonadia</taxon>
        <taxon>Desulfuromonadales</taxon>
        <taxon>Desulfuromonadaceae</taxon>
        <taxon>Desulfuromonas</taxon>
    </lineage>
</organism>
<evidence type="ECO:0000256" key="6">
    <source>
        <dbReference type="ARBA" id="ARBA00022741"/>
    </source>
</evidence>
<dbReference type="InterPro" id="IPR039657">
    <property type="entry name" value="Dimethylallyltransferase"/>
</dbReference>
<dbReference type="InterPro" id="IPR027417">
    <property type="entry name" value="P-loop_NTPase"/>
</dbReference>
<evidence type="ECO:0000256" key="9">
    <source>
        <dbReference type="ARBA" id="ARBA00049563"/>
    </source>
</evidence>
<gene>
    <name evidence="10" type="primary">miaA</name>
    <name evidence="14" type="ORF">SAMN05661003_11136</name>
</gene>
<feature type="site" description="Interaction with substrate tRNA" evidence="10">
    <location>
        <position position="112"/>
    </location>
</feature>
<evidence type="ECO:0000256" key="13">
    <source>
        <dbReference type="RuleBase" id="RU003785"/>
    </source>
</evidence>
<evidence type="ECO:0000256" key="4">
    <source>
        <dbReference type="ARBA" id="ARBA00022679"/>
    </source>
</evidence>
<evidence type="ECO:0000256" key="7">
    <source>
        <dbReference type="ARBA" id="ARBA00022840"/>
    </source>
</evidence>
<evidence type="ECO:0000313" key="14">
    <source>
        <dbReference type="EMBL" id="SDE44221.1"/>
    </source>
</evidence>
<dbReference type="InterPro" id="IPR018022">
    <property type="entry name" value="IPT"/>
</dbReference>
<name>A0A1G7CY77_9BACT</name>
<dbReference type="NCBIfam" id="TIGR00174">
    <property type="entry name" value="miaA"/>
    <property type="match status" value="1"/>
</dbReference>
<dbReference type="EMBL" id="FNAQ01000011">
    <property type="protein sequence ID" value="SDE44221.1"/>
    <property type="molecule type" value="Genomic_DNA"/>
</dbReference>
<evidence type="ECO:0000256" key="3">
    <source>
        <dbReference type="ARBA" id="ARBA00005842"/>
    </source>
</evidence>
<comment type="subunit">
    <text evidence="10">Monomer.</text>
</comment>
<evidence type="ECO:0000256" key="11">
    <source>
        <dbReference type="RuleBase" id="RU003783"/>
    </source>
</evidence>
<dbReference type="Pfam" id="PF01715">
    <property type="entry name" value="IPPT"/>
    <property type="match status" value="1"/>
</dbReference>
<comment type="similarity">
    <text evidence="3 10 13">Belongs to the IPP transferase family.</text>
</comment>
<proteinExistence type="inferred from homology"/>
<keyword evidence="6 10" id="KW-0547">Nucleotide-binding</keyword>
<dbReference type="Gene3D" id="3.40.50.300">
    <property type="entry name" value="P-loop containing nucleotide triphosphate hydrolases"/>
    <property type="match status" value="1"/>
</dbReference>
<dbReference type="HAMAP" id="MF_00185">
    <property type="entry name" value="IPP_trans"/>
    <property type="match status" value="1"/>
</dbReference>